<dbReference type="EMBL" id="ABOX02000009">
    <property type="protein sequence ID" value="EEF61561.1"/>
    <property type="molecule type" value="Genomic_DNA"/>
</dbReference>
<dbReference type="PRINTS" id="PR00813">
    <property type="entry name" value="BCTERIALGSPG"/>
</dbReference>
<dbReference type="Gene3D" id="3.30.700.10">
    <property type="entry name" value="Glycoprotein, Type 4 Pilin"/>
    <property type="match status" value="1"/>
</dbReference>
<accession>B9XF63</accession>
<organism evidence="2 3">
    <name type="scientific">Pedosphaera parvula (strain Ellin514)</name>
    <dbReference type="NCBI Taxonomy" id="320771"/>
    <lineage>
        <taxon>Bacteria</taxon>
        <taxon>Pseudomonadati</taxon>
        <taxon>Verrucomicrobiota</taxon>
        <taxon>Pedosphaerae</taxon>
        <taxon>Pedosphaerales</taxon>
        <taxon>Pedosphaeraceae</taxon>
        <taxon>Pedosphaera</taxon>
    </lineage>
</organism>
<gene>
    <name evidence="2" type="ORF">Cflav_PD4239</name>
</gene>
<dbReference type="NCBIfam" id="TIGR02532">
    <property type="entry name" value="IV_pilin_GFxxxE"/>
    <property type="match status" value="1"/>
</dbReference>
<reference evidence="2 3" key="1">
    <citation type="journal article" date="2011" name="J. Bacteriol.">
        <title>Genome sequence of 'Pedosphaera parvula' Ellin514, an aerobic Verrucomicrobial isolate from pasture soil.</title>
        <authorList>
            <person name="Kant R."/>
            <person name="van Passel M.W."/>
            <person name="Sangwan P."/>
            <person name="Palva A."/>
            <person name="Lucas S."/>
            <person name="Copeland A."/>
            <person name="Lapidus A."/>
            <person name="Glavina Del Rio T."/>
            <person name="Dalin E."/>
            <person name="Tice H."/>
            <person name="Bruce D."/>
            <person name="Goodwin L."/>
            <person name="Pitluck S."/>
            <person name="Chertkov O."/>
            <person name="Larimer F.W."/>
            <person name="Land M.L."/>
            <person name="Hauser L."/>
            <person name="Brettin T.S."/>
            <person name="Detter J.C."/>
            <person name="Han S."/>
            <person name="de Vos W.M."/>
            <person name="Janssen P.H."/>
            <person name="Smidt H."/>
        </authorList>
    </citation>
    <scope>NUCLEOTIDE SEQUENCE [LARGE SCALE GENOMIC DNA]</scope>
    <source>
        <strain evidence="2 3">Ellin514</strain>
    </source>
</reference>
<dbReference type="Proteomes" id="UP000003688">
    <property type="component" value="Unassembled WGS sequence"/>
</dbReference>
<evidence type="ECO:0008006" key="4">
    <source>
        <dbReference type="Google" id="ProtNLM"/>
    </source>
</evidence>
<keyword evidence="1" id="KW-0488">Methylation</keyword>
<dbReference type="InterPro" id="IPR000983">
    <property type="entry name" value="Bac_GSPG_pilin"/>
</dbReference>
<comment type="caution">
    <text evidence="2">The sequence shown here is derived from an EMBL/GenBank/DDBJ whole genome shotgun (WGS) entry which is preliminary data.</text>
</comment>
<name>B9XF63_PEDPL</name>
<dbReference type="Pfam" id="PF07963">
    <property type="entry name" value="N_methyl"/>
    <property type="match status" value="1"/>
</dbReference>
<dbReference type="AlphaFoldDB" id="B9XF63"/>
<evidence type="ECO:0000313" key="3">
    <source>
        <dbReference type="Proteomes" id="UP000003688"/>
    </source>
</evidence>
<sequence length="263" mass="28416" precursor="true">MNKMIQSSRKRGGFTLIELLVVIAIIAILAGLLLPALSKAKQKAQATQCLNNIKQLQLCWQMYLGDNNDSMAVNHANPINSLNDSWIFGSARHDTTTSNIESGLLFQYNKAVKIYVCPADTYKTVAGLSGPGVPRTRSYSISYCLGGDPATRAVMTKMNQIIAPGVSQQSVFWCEDPRSIDNGAFGVNASPSLTWQNLPTSSHNKAGTVSFADAHAESWKWKGSSVWGVGYGVAADNVAINVTVSSNPLDISDIHRAQDSWPP</sequence>
<dbReference type="InterPro" id="IPR012902">
    <property type="entry name" value="N_methyl_site"/>
</dbReference>
<dbReference type="RefSeq" id="WP_007414453.1">
    <property type="nucleotide sequence ID" value="NZ_ABOX02000009.1"/>
</dbReference>
<protein>
    <recommendedName>
        <fullName evidence="4">Type II secretory pathway pseudopilin PulG-like protein</fullName>
    </recommendedName>
</protein>
<evidence type="ECO:0000313" key="2">
    <source>
        <dbReference type="EMBL" id="EEF61561.1"/>
    </source>
</evidence>
<proteinExistence type="predicted"/>
<dbReference type="PANTHER" id="PTHR30093">
    <property type="entry name" value="GENERAL SECRETION PATHWAY PROTEIN G"/>
    <property type="match status" value="1"/>
</dbReference>
<dbReference type="PROSITE" id="PS00409">
    <property type="entry name" value="PROKAR_NTER_METHYL"/>
    <property type="match status" value="1"/>
</dbReference>
<evidence type="ECO:0000256" key="1">
    <source>
        <dbReference type="ARBA" id="ARBA00022481"/>
    </source>
</evidence>
<dbReference type="GO" id="GO:0015628">
    <property type="term" value="P:protein secretion by the type II secretion system"/>
    <property type="evidence" value="ECO:0007669"/>
    <property type="project" value="InterPro"/>
</dbReference>
<keyword evidence="3" id="KW-1185">Reference proteome</keyword>
<dbReference type="GO" id="GO:0015627">
    <property type="term" value="C:type II protein secretion system complex"/>
    <property type="evidence" value="ECO:0007669"/>
    <property type="project" value="InterPro"/>
</dbReference>
<dbReference type="InterPro" id="IPR045584">
    <property type="entry name" value="Pilin-like"/>
</dbReference>
<dbReference type="SUPFAM" id="SSF54523">
    <property type="entry name" value="Pili subunits"/>
    <property type="match status" value="1"/>
</dbReference>
<dbReference type="OrthoDB" id="263324at2"/>
<dbReference type="STRING" id="320771.Cflav_PD4239"/>